<keyword evidence="3" id="KW-1185">Reference proteome</keyword>
<evidence type="ECO:0008006" key="4">
    <source>
        <dbReference type="Google" id="ProtNLM"/>
    </source>
</evidence>
<accession>A0A292Q5N6</accession>
<feature type="compositionally biased region" description="Low complexity" evidence="1">
    <location>
        <begin position="1"/>
        <end position="14"/>
    </location>
</feature>
<feature type="region of interest" description="Disordered" evidence="1">
    <location>
        <begin position="1"/>
        <end position="27"/>
    </location>
</feature>
<name>A0A292Q5N6_9PEZI</name>
<sequence length="178" mass="17608">MSTTPTATAATIPSSPVPRSPESEPLQSHFAKLAQGPITTHLTDTNAIPILSTHPQPSSPGLSSLSSAFVQAHDTASRMGLGRPLRVTLATTSGAAVIQTATVDEGSGGGEEEGDYAGGVGGGGSAAGGGRGGGGGSGEMLVGTVIAKVDRLAEARMVSWGVEEVARRFQKSAAGDGL</sequence>
<evidence type="ECO:0000313" key="3">
    <source>
        <dbReference type="Proteomes" id="UP001412239"/>
    </source>
</evidence>
<gene>
    <name evidence="2" type="ORF">GSTUAT00001803001</name>
</gene>
<dbReference type="Proteomes" id="UP001412239">
    <property type="component" value="Unassembled WGS sequence"/>
</dbReference>
<evidence type="ECO:0000256" key="1">
    <source>
        <dbReference type="SAM" id="MobiDB-lite"/>
    </source>
</evidence>
<dbReference type="Pfam" id="PF17233">
    <property type="entry name" value="DUF5308"/>
    <property type="match status" value="1"/>
</dbReference>
<proteinExistence type="predicted"/>
<dbReference type="InterPro" id="IPR035186">
    <property type="entry name" value="DUF5308"/>
</dbReference>
<reference evidence="2" key="1">
    <citation type="submission" date="2015-10" db="EMBL/GenBank/DDBJ databases">
        <authorList>
            <person name="Regsiter A."/>
            <person name="william w."/>
        </authorList>
    </citation>
    <scope>NUCLEOTIDE SEQUENCE</scope>
    <source>
        <strain evidence="2">Montdore</strain>
    </source>
</reference>
<evidence type="ECO:0000313" key="2">
    <source>
        <dbReference type="EMBL" id="CUS14073.1"/>
    </source>
</evidence>
<feature type="non-terminal residue" evidence="2">
    <location>
        <position position="1"/>
    </location>
</feature>
<dbReference type="EMBL" id="LN890962">
    <property type="protein sequence ID" value="CUS14073.1"/>
    <property type="molecule type" value="Genomic_DNA"/>
</dbReference>
<organism evidence="2 3">
    <name type="scientific">Tuber aestivum</name>
    <name type="common">summer truffle</name>
    <dbReference type="NCBI Taxonomy" id="59557"/>
    <lineage>
        <taxon>Eukaryota</taxon>
        <taxon>Fungi</taxon>
        <taxon>Dikarya</taxon>
        <taxon>Ascomycota</taxon>
        <taxon>Pezizomycotina</taxon>
        <taxon>Pezizomycetes</taxon>
        <taxon>Pezizales</taxon>
        <taxon>Tuberaceae</taxon>
        <taxon>Tuber</taxon>
    </lineage>
</organism>
<dbReference type="AlphaFoldDB" id="A0A292Q5N6"/>
<protein>
    <recommendedName>
        <fullName evidence="4">Roadblock/LAMTOR2 domain-containing protein</fullName>
    </recommendedName>
</protein>